<protein>
    <submittedName>
        <fullName evidence="2">Uncharacterized protein LOC107794719</fullName>
    </submittedName>
</protein>
<dbReference type="RefSeq" id="XP_016472728.1">
    <property type="nucleotide sequence ID" value="XM_016617242.1"/>
</dbReference>
<dbReference type="AlphaFoldDB" id="A0A1S4A7W2"/>
<organism evidence="1 2">
    <name type="scientific">Nicotiana tabacum</name>
    <name type="common">Common tobacco</name>
    <dbReference type="NCBI Taxonomy" id="4097"/>
    <lineage>
        <taxon>Eukaryota</taxon>
        <taxon>Viridiplantae</taxon>
        <taxon>Streptophyta</taxon>
        <taxon>Embryophyta</taxon>
        <taxon>Tracheophyta</taxon>
        <taxon>Spermatophyta</taxon>
        <taxon>Magnoliopsida</taxon>
        <taxon>eudicotyledons</taxon>
        <taxon>Gunneridae</taxon>
        <taxon>Pentapetalae</taxon>
        <taxon>asterids</taxon>
        <taxon>lamiids</taxon>
        <taxon>Solanales</taxon>
        <taxon>Solanaceae</taxon>
        <taxon>Nicotianoideae</taxon>
        <taxon>Nicotianeae</taxon>
        <taxon>Nicotiana</taxon>
    </lineage>
</organism>
<dbReference type="PANTHER" id="PTHR33116">
    <property type="entry name" value="REVERSE TRANSCRIPTASE ZINC-BINDING DOMAIN-CONTAINING PROTEIN-RELATED-RELATED"/>
    <property type="match status" value="1"/>
</dbReference>
<gene>
    <name evidence="2" type="primary">LOC107794719</name>
</gene>
<accession>A0A1S4A7W2</accession>
<name>A0A1S4A7W2_TOBAC</name>
<reference evidence="2" key="2">
    <citation type="submission" date="2025-08" db="UniProtKB">
        <authorList>
            <consortium name="RefSeq"/>
        </authorList>
    </citation>
    <scope>IDENTIFICATION</scope>
    <source>
        <tissue evidence="2">Leaf</tissue>
    </source>
</reference>
<proteinExistence type="predicted"/>
<dbReference type="OMA" id="ENIETQC"/>
<keyword evidence="1" id="KW-1185">Reference proteome</keyword>
<dbReference type="OrthoDB" id="1938625at2759"/>
<dbReference type="KEGG" id="nta:107794719"/>
<dbReference type="PaxDb" id="4097-A0A1S4A7W2"/>
<dbReference type="GeneID" id="107794719"/>
<evidence type="ECO:0000313" key="1">
    <source>
        <dbReference type="Proteomes" id="UP000790787"/>
    </source>
</evidence>
<evidence type="ECO:0000313" key="2">
    <source>
        <dbReference type="RefSeq" id="XP_016472728.1"/>
    </source>
</evidence>
<sequence>MKIPEAFIEFYTDLLGTNQEDRARVNSYLVKQGPQLMRSKGMGEWKLVELILSGLKTFSQVSGLNTNAAKSNIYMENIETQCLQDICELTGYQQGTLPFRYLGVLISSKKLSATNCEMLVDKLAIKVRTWGTKHLSFAGR</sequence>
<reference evidence="1" key="1">
    <citation type="journal article" date="2014" name="Nat. Commun.">
        <title>The tobacco genome sequence and its comparison with those of tomato and potato.</title>
        <authorList>
            <person name="Sierro N."/>
            <person name="Battey J.N."/>
            <person name="Ouadi S."/>
            <person name="Bakaher N."/>
            <person name="Bovet L."/>
            <person name="Willig A."/>
            <person name="Goepfert S."/>
            <person name="Peitsch M.C."/>
            <person name="Ivanov N.V."/>
        </authorList>
    </citation>
    <scope>NUCLEOTIDE SEQUENCE [LARGE SCALE GENOMIC DNA]</scope>
</reference>
<dbReference type="Proteomes" id="UP000790787">
    <property type="component" value="Chromosome 21"/>
</dbReference>
<dbReference type="PANTHER" id="PTHR33116:SF80">
    <property type="entry name" value="REVERSE TRANSCRIPTASE ZINC-BINDING DOMAIN-CONTAINING PROTEIN"/>
    <property type="match status" value="1"/>
</dbReference>